<name>A0ABT4LT42_9PROT</name>
<proteinExistence type="predicted"/>
<keyword evidence="2" id="KW-0812">Transmembrane</keyword>
<evidence type="ECO:0000313" key="3">
    <source>
        <dbReference type="EMBL" id="MCZ4297537.1"/>
    </source>
</evidence>
<keyword evidence="2" id="KW-0472">Membrane</keyword>
<organism evidence="3 4">
    <name type="scientific">Henriciella marina</name>
    <dbReference type="NCBI Taxonomy" id="453851"/>
    <lineage>
        <taxon>Bacteria</taxon>
        <taxon>Pseudomonadati</taxon>
        <taxon>Pseudomonadota</taxon>
        <taxon>Alphaproteobacteria</taxon>
        <taxon>Hyphomonadales</taxon>
        <taxon>Hyphomonadaceae</taxon>
        <taxon>Henriciella</taxon>
    </lineage>
</organism>
<dbReference type="Proteomes" id="UP001083770">
    <property type="component" value="Unassembled WGS sequence"/>
</dbReference>
<evidence type="ECO:0000256" key="1">
    <source>
        <dbReference type="SAM" id="MobiDB-lite"/>
    </source>
</evidence>
<evidence type="ECO:0000313" key="4">
    <source>
        <dbReference type="Proteomes" id="UP001083770"/>
    </source>
</evidence>
<feature type="region of interest" description="Disordered" evidence="1">
    <location>
        <begin position="1"/>
        <end position="32"/>
    </location>
</feature>
<protein>
    <submittedName>
        <fullName evidence="3">DUF2270 domain-containing protein</fullName>
    </submittedName>
</protein>
<dbReference type="RefSeq" id="WP_269401670.1">
    <property type="nucleotide sequence ID" value="NZ_JAPWGW010000001.1"/>
</dbReference>
<accession>A0ABT4LT42</accession>
<feature type="transmembrane region" description="Helical" evidence="2">
    <location>
        <begin position="85"/>
        <end position="102"/>
    </location>
</feature>
<keyword evidence="2" id="KW-1133">Transmembrane helix</keyword>
<dbReference type="EMBL" id="JAPWGW010000001">
    <property type="protein sequence ID" value="MCZ4297537.1"/>
    <property type="molecule type" value="Genomic_DNA"/>
</dbReference>
<dbReference type="InterPro" id="IPR014470">
    <property type="entry name" value="UCP01500"/>
</dbReference>
<keyword evidence="4" id="KW-1185">Reference proteome</keyword>
<dbReference type="PIRSF" id="PIRSF015000">
    <property type="entry name" value="UCP01500"/>
    <property type="match status" value="1"/>
</dbReference>
<dbReference type="Pfam" id="PF10028">
    <property type="entry name" value="DUF2270"/>
    <property type="match status" value="1"/>
</dbReference>
<feature type="transmembrane region" description="Helical" evidence="2">
    <location>
        <begin position="204"/>
        <end position="229"/>
    </location>
</feature>
<comment type="caution">
    <text evidence="3">The sequence shown here is derived from an EMBL/GenBank/DDBJ whole genome shotgun (WGS) entry which is preliminary data.</text>
</comment>
<reference evidence="3" key="1">
    <citation type="submission" date="2022-12" db="EMBL/GenBank/DDBJ databases">
        <title>Bacterial isolates from different developmental stages of Nematostella vectensis.</title>
        <authorList>
            <person name="Fraune S."/>
        </authorList>
    </citation>
    <scope>NUCLEOTIDE SEQUENCE</scope>
    <source>
        <strain evidence="3">G21632-S1</strain>
    </source>
</reference>
<evidence type="ECO:0000256" key="2">
    <source>
        <dbReference type="SAM" id="Phobius"/>
    </source>
</evidence>
<gene>
    <name evidence="3" type="ORF">O4G74_05640</name>
</gene>
<feature type="transmembrane region" description="Helical" evidence="2">
    <location>
        <begin position="167"/>
        <end position="184"/>
    </location>
</feature>
<sequence length="248" mass="27787">MGFLNGDGMGEPAYGPTMSDDEATQKSSEPVAGSKEIGALAHLYRAEVYRSTIWRQRLDMTTNWAVVSTGIALSVSFASATASPLPIVLVGMLTVMFLFLEARRYRYFMVWKFRARLLELAVMVPILRGQGAVIPQDRGSALSDDYIHPRHRISSFRAMGQRLRRNYLWIFIIQYAAYLAKIWIHPIEASSIAQALERAHIGAIPGWLAIILGTCLLIFFITLTAWAWVSEKADKSKTADYLDPEPSD</sequence>